<dbReference type="GeneID" id="26799358"/>
<organism evidence="2 3">
    <name type="scientific">Ostreococcus tauri virus OtV5</name>
    <dbReference type="NCBI Taxonomy" id="1785753"/>
    <lineage>
        <taxon>Viruses</taxon>
        <taxon>Varidnaviria</taxon>
        <taxon>Bamfordvirae</taxon>
        <taxon>Nucleocytoviricota</taxon>
        <taxon>Megaviricetes</taxon>
        <taxon>Algavirales</taxon>
        <taxon>Phycodnaviridae</taxon>
        <taxon>Prasinovirus</taxon>
        <taxon>Prasinovirus ostreotauri</taxon>
    </lineage>
</organism>
<evidence type="ECO:0000313" key="3">
    <source>
        <dbReference type="Proteomes" id="UP000203890"/>
    </source>
</evidence>
<dbReference type="EMBL" id="EU304328">
    <property type="protein sequence ID" value="AMA76499.1"/>
    <property type="molecule type" value="Genomic_DNA"/>
</dbReference>
<gene>
    <name evidence="2" type="ORF">OtV5_198c</name>
</gene>
<keyword evidence="1" id="KW-0812">Transmembrane</keyword>
<dbReference type="RefSeq" id="YP_009227172.1">
    <property type="nucleotide sequence ID" value="NC_010191.2"/>
</dbReference>
<reference evidence="2 3" key="1">
    <citation type="journal article" date="2008" name="PLoS ONE">
        <title>Life-cycle and genome of OtV5, a large DNA virus of the pelagic marine unicellular green alga Ostreococcus tauri.</title>
        <authorList>
            <person name="Derelle E."/>
            <person name="Ferraz C."/>
            <person name="Escande M.L."/>
            <person name="Eychenie S."/>
            <person name="Cooke R."/>
            <person name="Piganeau G."/>
            <person name="Desdevises Y."/>
            <person name="Bellec L."/>
            <person name="Moreau H."/>
            <person name="Grimsley N."/>
        </authorList>
    </citation>
    <scope>NUCLEOTIDE SEQUENCE [LARGE SCALE GENOMIC DNA]</scope>
    <source>
        <strain evidence="2 3">OtV5</strain>
    </source>
</reference>
<evidence type="ECO:0000256" key="1">
    <source>
        <dbReference type="SAM" id="Phobius"/>
    </source>
</evidence>
<name>A0A0X8D8Z3_9PHYC</name>
<evidence type="ECO:0000313" key="2">
    <source>
        <dbReference type="EMBL" id="AMA76499.1"/>
    </source>
</evidence>
<protein>
    <submittedName>
        <fullName evidence="2">Uncharacterized protein</fullName>
    </submittedName>
</protein>
<proteinExistence type="predicted"/>
<dbReference type="Proteomes" id="UP000203890">
    <property type="component" value="Segment"/>
</dbReference>
<dbReference type="OrthoDB" id="24784at10239"/>
<sequence length="99" mass="10755">MAFLLPLIGLDALGVSVPGAGLFTAPVVAFQKDKDLDMSTLISLICSCMCSVMIVQRMINFPLKSPPFMMMLAACCLSSCCSSVMVTKDTYDRFTRKSE</sequence>
<feature type="transmembrane region" description="Helical" evidence="1">
    <location>
        <begin position="38"/>
        <end position="55"/>
    </location>
</feature>
<keyword evidence="3" id="KW-1185">Reference proteome</keyword>
<keyword evidence="1" id="KW-0472">Membrane</keyword>
<dbReference type="KEGG" id="vg:26799358"/>
<keyword evidence="1" id="KW-1133">Transmembrane helix</keyword>
<accession>A0A0X8D8Z3</accession>